<evidence type="ECO:0000256" key="8">
    <source>
        <dbReference type="ARBA" id="ARBA00022824"/>
    </source>
</evidence>
<dbReference type="Pfam" id="PF00534">
    <property type="entry name" value="Glycos_transf_1"/>
    <property type="match status" value="1"/>
</dbReference>
<dbReference type="GO" id="GO:0006487">
    <property type="term" value="P:protein N-linked glycosylation"/>
    <property type="evidence" value="ECO:0007669"/>
    <property type="project" value="TreeGrafter"/>
</dbReference>
<gene>
    <name evidence="15" type="primary">ALG11_1</name>
    <name evidence="15" type="ORF">MCUN1_002564</name>
</gene>
<comment type="function">
    <text evidence="12">GDP-Man:Man(3)GlcNAc(2)-PP-Dol alpha-1,2-mannosyltransferase that operates in the biosynthetic pathway of dolichol-linked oligosaccharides, the glycan precursors employed in protein asparagine (N)-glycosylation. The assembly of dolichol-linked oligosaccharides begins on the cytosolic side of the endoplasmic reticulum membrane and finishes in its lumen. The sequential addition of sugars to dolichol pyrophosphate produces dolichol-linked oligosaccharides containing fourteen sugars, including two GlcNAcs, nine mannoses and three glucoses. Once assembled, the oligosaccharide is transferred from the lipid to nascent proteins by oligosaccharyltransferases. Catalyzes, on the cytoplasmic face of the endoplasmic reticulum, the addition of the fourth and fifth mannose residues to the dolichol-linked oligosaccharide chain, to produce Man(5)GlcNAc(2)-PP-dolichol core oligosaccharide.</text>
</comment>
<dbReference type="InterPro" id="IPR038013">
    <property type="entry name" value="ALG11"/>
</dbReference>
<keyword evidence="6 12" id="KW-0808">Transferase</keyword>
<keyword evidence="10 12" id="KW-0472">Membrane</keyword>
<evidence type="ECO:0000313" key="15">
    <source>
        <dbReference type="EMBL" id="WFD35703.1"/>
    </source>
</evidence>
<evidence type="ECO:0000313" key="16">
    <source>
        <dbReference type="Proteomes" id="UP001219933"/>
    </source>
</evidence>
<dbReference type="GO" id="GO:0004377">
    <property type="term" value="F:GDP-Man:Man(3)GlcNAc(2)-PP-Dol alpha-1,2-mannosyltransferase activity"/>
    <property type="evidence" value="ECO:0007669"/>
    <property type="project" value="UniProtKB-UniRule"/>
</dbReference>
<dbReference type="GO" id="GO:0005789">
    <property type="term" value="C:endoplasmic reticulum membrane"/>
    <property type="evidence" value="ECO:0007669"/>
    <property type="project" value="UniProtKB-SubCell"/>
</dbReference>
<evidence type="ECO:0000256" key="11">
    <source>
        <dbReference type="ARBA" id="ARBA00045065"/>
    </source>
</evidence>
<evidence type="ECO:0000256" key="4">
    <source>
        <dbReference type="ARBA" id="ARBA00022018"/>
    </source>
</evidence>
<comment type="subcellular location">
    <subcellularLocation>
        <location evidence="1">Endoplasmic reticulum membrane</location>
        <topology evidence="1">Single-pass membrane protein</topology>
    </subcellularLocation>
</comment>
<evidence type="ECO:0000256" key="3">
    <source>
        <dbReference type="ARBA" id="ARBA00012645"/>
    </source>
</evidence>
<dbReference type="Pfam" id="PF15924">
    <property type="entry name" value="ALG11_N"/>
    <property type="match status" value="1"/>
</dbReference>
<organism evidence="15 16">
    <name type="scientific">Malassezia cuniculi</name>
    <dbReference type="NCBI Taxonomy" id="948313"/>
    <lineage>
        <taxon>Eukaryota</taxon>
        <taxon>Fungi</taxon>
        <taxon>Dikarya</taxon>
        <taxon>Basidiomycota</taxon>
        <taxon>Ustilaginomycotina</taxon>
        <taxon>Malasseziomycetes</taxon>
        <taxon>Malasseziales</taxon>
        <taxon>Malasseziaceae</taxon>
        <taxon>Malassezia</taxon>
    </lineage>
</organism>
<keyword evidence="8 12" id="KW-0256">Endoplasmic reticulum</keyword>
<dbReference type="PANTHER" id="PTHR45919">
    <property type="entry name" value="GDP-MAN:MAN(3)GLCNAC(2)-PP-DOL ALPHA-1,2-MANNOSYLTRANSFERASE"/>
    <property type="match status" value="1"/>
</dbReference>
<name>A0AAF0ERP6_9BASI</name>
<proteinExistence type="inferred from homology"/>
<keyword evidence="5 12" id="KW-0328">Glycosyltransferase</keyword>
<evidence type="ECO:0000259" key="13">
    <source>
        <dbReference type="Pfam" id="PF00534"/>
    </source>
</evidence>
<dbReference type="InterPro" id="IPR001296">
    <property type="entry name" value="Glyco_trans_1"/>
</dbReference>
<dbReference type="Gene3D" id="3.40.50.2000">
    <property type="entry name" value="Glycogen Phosphorylase B"/>
    <property type="match status" value="1"/>
</dbReference>
<comment type="pathway">
    <text evidence="2 12">Protein modification; protein glycosylation.</text>
</comment>
<evidence type="ECO:0000256" key="6">
    <source>
        <dbReference type="ARBA" id="ARBA00022679"/>
    </source>
</evidence>
<evidence type="ECO:0000256" key="5">
    <source>
        <dbReference type="ARBA" id="ARBA00022676"/>
    </source>
</evidence>
<dbReference type="EC" id="2.4.1.131" evidence="3 12"/>
<dbReference type="Proteomes" id="UP001219933">
    <property type="component" value="Chromosome 3"/>
</dbReference>
<dbReference type="AlphaFoldDB" id="A0AAF0ERP6"/>
<comment type="catalytic activity">
    <reaction evidence="11 12">
        <text>an alpha-D-Man-(1-&gt;3)-[alpha-D-Man-(1-&gt;6)]-beta-D-Man-(1-&gt;4)-beta-D-GlcNAc-(1-&gt;4)-alpha-D-GlcNAc-diphospho-di-trans,poly-cis-dolichol + 2 GDP-alpha-D-mannose = an alpha-D-Man-(1-&gt;2)-alpha-D-Man-(1-&gt;2)-alpha-D-Man-(1-&gt;3)-[alpha-D-Man-(1-&gt;6)]-beta-D-Man-(1-&gt;4)-beta-D-GlcNAc-(1-&gt;4)-alpha-D-GlcNAc-diphospho-di-trans,poly-cis-dolichol + 2 GDP + 2 H(+)</text>
        <dbReference type="Rhea" id="RHEA:29523"/>
        <dbReference type="Rhea" id="RHEA-COMP:19515"/>
        <dbReference type="Rhea" id="RHEA-COMP:19516"/>
        <dbReference type="ChEBI" id="CHEBI:15378"/>
        <dbReference type="ChEBI" id="CHEBI:57527"/>
        <dbReference type="ChEBI" id="CHEBI:58189"/>
        <dbReference type="ChEBI" id="CHEBI:132511"/>
        <dbReference type="ChEBI" id="CHEBI:132515"/>
        <dbReference type="EC" id="2.4.1.131"/>
    </reaction>
    <physiologicalReaction direction="left-to-right" evidence="11 12">
        <dbReference type="Rhea" id="RHEA:29524"/>
    </physiologicalReaction>
</comment>
<accession>A0AAF0ERP6</accession>
<evidence type="ECO:0000256" key="12">
    <source>
        <dbReference type="RuleBase" id="RU367051"/>
    </source>
</evidence>
<dbReference type="SUPFAM" id="SSF53756">
    <property type="entry name" value="UDP-Glycosyltransferase/glycogen phosphorylase"/>
    <property type="match status" value="1"/>
</dbReference>
<reference evidence="15" key="1">
    <citation type="submission" date="2023-03" db="EMBL/GenBank/DDBJ databases">
        <title>Mating type loci evolution in Malassezia.</title>
        <authorList>
            <person name="Coelho M.A."/>
        </authorList>
    </citation>
    <scope>NUCLEOTIDE SEQUENCE</scope>
    <source>
        <strain evidence="15">CBS 11721</strain>
    </source>
</reference>
<dbReference type="PANTHER" id="PTHR45919:SF1">
    <property type="entry name" value="GDP-MAN:MAN(3)GLCNAC(2)-PP-DOL ALPHA-1,2-MANNOSYLTRANSFERASE"/>
    <property type="match status" value="1"/>
</dbReference>
<dbReference type="CDD" id="cd03806">
    <property type="entry name" value="GT4_ALG11-like"/>
    <property type="match status" value="1"/>
</dbReference>
<evidence type="ECO:0000256" key="2">
    <source>
        <dbReference type="ARBA" id="ARBA00004922"/>
    </source>
</evidence>
<keyword evidence="7 12" id="KW-0812">Transmembrane</keyword>
<keyword evidence="16" id="KW-1185">Reference proteome</keyword>
<comment type="similarity">
    <text evidence="12">Belongs to the glycosyltransferase group 1 family. Glycosyltransferase 4 subfamily.</text>
</comment>
<dbReference type="InterPro" id="IPR031814">
    <property type="entry name" value="ALG11_N"/>
</dbReference>
<sequence length="523" mass="58489">MDRVYAWTAEHPLAVAVLQYGTFFIVCLVLAVTLATMAWLQVVRDMRIKNRNDVLQRVNVSERTSGPRTIVGFLHPFANAFGGGERVLYEAIASHQRLDPAVFCVVYTGQLDPLPDGATKDEIIAKAKERFGITLDPAKLEFLPLKYCNMTGDKYWSRFTLLGQTLGTIWMAQDAMSRLIPDVFIDTTGHAFVLPIVKRVAKDVRVGSYVHYPTVSTDMLARVQQRRAGHTNSDAVAKSALLSTAKLYYYRLFALAYGWALRHADVLAVNGSWTRAHIEQIMRHRPFRSDRKDSEIPPIHVVYPPCDTTSFAVFPLQGRKQSDIVSLAQFRPEKEHSTQLKIIKALLDAHPELRSGENAPRLVMIGSVRGREDAVRVARLRGQAEELGIDKHVVFEVDATFERLVQLVGRSSIGLSTMVDEHFGINVVEFMAAGLITLSHASAGPLLDIAVPVDGKPTGFHAKDVNEYAETLYKLITLNTGESLDIRQRARQRAIETFGVPSFVQSWRSGLWDVLRGHDSKKD</sequence>
<evidence type="ECO:0000259" key="14">
    <source>
        <dbReference type="Pfam" id="PF15924"/>
    </source>
</evidence>
<keyword evidence="9 12" id="KW-1133">Transmembrane helix</keyword>
<dbReference type="EMBL" id="CP119879">
    <property type="protein sequence ID" value="WFD35703.1"/>
    <property type="molecule type" value="Genomic_DNA"/>
</dbReference>
<feature type="domain" description="Glycosyl transferase family 1" evidence="13">
    <location>
        <begin position="320"/>
        <end position="492"/>
    </location>
</feature>
<feature type="domain" description="ALG11 mannosyltransferase N-terminal" evidence="14">
    <location>
        <begin position="69"/>
        <end position="282"/>
    </location>
</feature>
<evidence type="ECO:0000256" key="9">
    <source>
        <dbReference type="ARBA" id="ARBA00022989"/>
    </source>
</evidence>
<protein>
    <recommendedName>
        <fullName evidence="4 12">GDP-Man:Man(3)GlcNAc(2)-PP-Dol alpha-1,2-mannosyltransferase</fullName>
        <ecNumber evidence="3 12">2.4.1.131</ecNumber>
    </recommendedName>
</protein>
<evidence type="ECO:0000256" key="7">
    <source>
        <dbReference type="ARBA" id="ARBA00022692"/>
    </source>
</evidence>
<feature type="transmembrane region" description="Helical" evidence="12">
    <location>
        <begin position="20"/>
        <end position="42"/>
    </location>
</feature>
<evidence type="ECO:0000256" key="10">
    <source>
        <dbReference type="ARBA" id="ARBA00023136"/>
    </source>
</evidence>
<evidence type="ECO:0000256" key="1">
    <source>
        <dbReference type="ARBA" id="ARBA00004389"/>
    </source>
</evidence>